<evidence type="ECO:0000256" key="2">
    <source>
        <dbReference type="SAM" id="SignalP"/>
    </source>
</evidence>
<dbReference type="Gene3D" id="2.40.160.10">
    <property type="entry name" value="Porin"/>
    <property type="match status" value="1"/>
</dbReference>
<reference evidence="3 4" key="1">
    <citation type="submission" date="2018-11" db="EMBL/GenBank/DDBJ databases">
        <title>The draft genome sequence of Amphritea opalescens ANRC-JH13T.</title>
        <authorList>
            <person name="Fang Z."/>
            <person name="Zhang Y."/>
            <person name="Han X."/>
        </authorList>
    </citation>
    <scope>NUCLEOTIDE SEQUENCE [LARGE SCALE GENOMIC DNA]</scope>
    <source>
        <strain evidence="3 4">ANRC-JH13</strain>
    </source>
</reference>
<sequence>MNKTLLASMIAAALSVAPIAQANDMQTELSLLKQRIAQLESQLSDTMAVQAEHQKSASVDSDNPITISGSAEFLATGSELPDGSSESDLDVDSVELTIDAALNQYMALSTTLKYEDDGEDQDFFVDEAIVTISSDDTPWSLVAGRTAVPFAVVNGNAWTDPLTYDLTDNTDDLLYVGFNQGIFSAGGYAFKGQSDESNINNLGLNVALAFDNGFAIGAGYLNNIRNTDPLDADSLTDDDKVGASRINLSYELDALALSAEYLQTESFKELAGRPEITVWHLSADYATNIFGAPGNLSLGYSESDDADLITDAGDNLFAQSRLTLGASRELHENAELIVEYVREEDYANDDTDTLNLVLSTSF</sequence>
<dbReference type="SUPFAM" id="SSF56935">
    <property type="entry name" value="Porins"/>
    <property type="match status" value="1"/>
</dbReference>
<proteinExistence type="predicted"/>
<evidence type="ECO:0000313" key="3">
    <source>
        <dbReference type="EMBL" id="RTE65469.1"/>
    </source>
</evidence>
<dbReference type="RefSeq" id="WP_126158996.1">
    <property type="nucleotide sequence ID" value="NZ_RQXW01000010.1"/>
</dbReference>
<keyword evidence="2" id="KW-0732">Signal</keyword>
<dbReference type="Proteomes" id="UP000283087">
    <property type="component" value="Unassembled WGS sequence"/>
</dbReference>
<dbReference type="NCBIfam" id="NF033652">
    <property type="entry name" value="LbtU_sider_porin"/>
    <property type="match status" value="1"/>
</dbReference>
<gene>
    <name evidence="3" type="ORF">EH243_12455</name>
</gene>
<dbReference type="EMBL" id="RQXW01000010">
    <property type="protein sequence ID" value="RTE65469.1"/>
    <property type="molecule type" value="Genomic_DNA"/>
</dbReference>
<protein>
    <submittedName>
        <fullName evidence="3">Porin</fullName>
    </submittedName>
</protein>
<accession>A0A430KPM4</accession>
<keyword evidence="1" id="KW-0175">Coiled coil</keyword>
<evidence type="ECO:0000313" key="4">
    <source>
        <dbReference type="Proteomes" id="UP000283087"/>
    </source>
</evidence>
<feature type="chain" id="PRO_5019242877" evidence="2">
    <location>
        <begin position="23"/>
        <end position="362"/>
    </location>
</feature>
<organism evidence="3 4">
    <name type="scientific">Amphritea opalescens</name>
    <dbReference type="NCBI Taxonomy" id="2490544"/>
    <lineage>
        <taxon>Bacteria</taxon>
        <taxon>Pseudomonadati</taxon>
        <taxon>Pseudomonadota</taxon>
        <taxon>Gammaproteobacteria</taxon>
        <taxon>Oceanospirillales</taxon>
        <taxon>Oceanospirillaceae</taxon>
        <taxon>Amphritea</taxon>
    </lineage>
</organism>
<name>A0A430KPM4_9GAMM</name>
<comment type="caution">
    <text evidence="3">The sequence shown here is derived from an EMBL/GenBank/DDBJ whole genome shotgun (WGS) entry which is preliminary data.</text>
</comment>
<dbReference type="OrthoDB" id="6114032at2"/>
<evidence type="ECO:0000256" key="1">
    <source>
        <dbReference type="SAM" id="Coils"/>
    </source>
</evidence>
<keyword evidence="4" id="KW-1185">Reference proteome</keyword>
<dbReference type="InterPro" id="IPR023614">
    <property type="entry name" value="Porin_dom_sf"/>
</dbReference>
<feature type="signal peptide" evidence="2">
    <location>
        <begin position="1"/>
        <end position="22"/>
    </location>
</feature>
<dbReference type="AlphaFoldDB" id="A0A430KPM4"/>
<feature type="coiled-coil region" evidence="1">
    <location>
        <begin position="22"/>
        <end position="49"/>
    </location>
</feature>